<dbReference type="InterPro" id="IPR009045">
    <property type="entry name" value="Zn_M74/Hedgehog-like"/>
</dbReference>
<dbReference type="HOGENOM" id="CLU_1174249_0_0_4"/>
<proteinExistence type="predicted"/>
<feature type="domain" description="Peptidase M15A C-terminal" evidence="2">
    <location>
        <begin position="7"/>
        <end position="123"/>
    </location>
</feature>
<evidence type="ECO:0000256" key="1">
    <source>
        <dbReference type="SAM" id="MobiDB-lite"/>
    </source>
</evidence>
<dbReference type="Pfam" id="PF08291">
    <property type="entry name" value="Peptidase_M15_3"/>
    <property type="match status" value="1"/>
</dbReference>
<dbReference type="OrthoDB" id="5242612at2"/>
<evidence type="ECO:0000259" key="2">
    <source>
        <dbReference type="Pfam" id="PF08291"/>
    </source>
</evidence>
<dbReference type="EMBL" id="CP001013">
    <property type="protein sequence ID" value="ACB36312.1"/>
    <property type="molecule type" value="Genomic_DNA"/>
</dbReference>
<evidence type="ECO:0000313" key="4">
    <source>
        <dbReference type="Proteomes" id="UP000001693"/>
    </source>
</evidence>
<sequence length="236" mass="25100">MNLSRFFTLAELTHSNTAKAEGIDNQPTTTEIEALRALCTAVLDPLREAIGKPIKVTSGYRGPVLNRRVKGAAKSQHLRGEAADLQSPGTAVLALFKRVIRLGLPFDQLIYEVNGASKWVHVSHSRGGNAGEILLGKFDAAGKVTYPRLTAEQALALTEPRSRARAVEPEFVEMADEPPRAVRKARSAKTVAPAPETAPAPAAKKAPTKKVAAQQAPAKKAPAKKVAARKAAAPKP</sequence>
<dbReference type="eggNOG" id="COG3108">
    <property type="taxonomic scope" value="Bacteria"/>
</dbReference>
<dbReference type="InterPro" id="IPR013230">
    <property type="entry name" value="Peptidase_M15A_C"/>
</dbReference>
<dbReference type="KEGG" id="lch:Lcho_4060"/>
<name>B1XWW3_LEPCP</name>
<gene>
    <name evidence="3" type="ordered locus">Lcho_4060</name>
</gene>
<dbReference type="RefSeq" id="WP_012349055.1">
    <property type="nucleotide sequence ID" value="NC_010524.1"/>
</dbReference>
<dbReference type="Proteomes" id="UP000001693">
    <property type="component" value="Chromosome"/>
</dbReference>
<feature type="region of interest" description="Disordered" evidence="1">
    <location>
        <begin position="176"/>
        <end position="236"/>
    </location>
</feature>
<dbReference type="Gene3D" id="3.30.1380.10">
    <property type="match status" value="1"/>
</dbReference>
<dbReference type="AlphaFoldDB" id="B1XWW3"/>
<dbReference type="SUPFAM" id="SSF55166">
    <property type="entry name" value="Hedgehog/DD-peptidase"/>
    <property type="match status" value="1"/>
</dbReference>
<organism evidence="3 4">
    <name type="scientific">Leptothrix cholodnii (strain ATCC 51168 / LMG 8142 / SP-6)</name>
    <name type="common">Leptothrix discophora (strain SP-6)</name>
    <dbReference type="NCBI Taxonomy" id="395495"/>
    <lineage>
        <taxon>Bacteria</taxon>
        <taxon>Pseudomonadati</taxon>
        <taxon>Pseudomonadota</taxon>
        <taxon>Betaproteobacteria</taxon>
        <taxon>Burkholderiales</taxon>
        <taxon>Sphaerotilaceae</taxon>
        <taxon>Leptothrix</taxon>
    </lineage>
</organism>
<dbReference type="STRING" id="395495.Lcho_4060"/>
<evidence type="ECO:0000313" key="3">
    <source>
        <dbReference type="EMBL" id="ACB36312.1"/>
    </source>
</evidence>
<feature type="compositionally biased region" description="Low complexity" evidence="1">
    <location>
        <begin position="188"/>
        <end position="220"/>
    </location>
</feature>
<accession>B1XWW3</accession>
<reference evidence="3 4" key="1">
    <citation type="submission" date="2008-03" db="EMBL/GenBank/DDBJ databases">
        <title>Complete sequence of Leptothrix cholodnii SP-6.</title>
        <authorList>
            <consortium name="US DOE Joint Genome Institute"/>
            <person name="Copeland A."/>
            <person name="Lucas S."/>
            <person name="Lapidus A."/>
            <person name="Glavina del Rio T."/>
            <person name="Dalin E."/>
            <person name="Tice H."/>
            <person name="Bruce D."/>
            <person name="Goodwin L."/>
            <person name="Pitluck S."/>
            <person name="Chertkov O."/>
            <person name="Brettin T."/>
            <person name="Detter J.C."/>
            <person name="Han C."/>
            <person name="Kuske C.R."/>
            <person name="Schmutz J."/>
            <person name="Larimer F."/>
            <person name="Land M."/>
            <person name="Hauser L."/>
            <person name="Kyrpides N."/>
            <person name="Lykidis A."/>
            <person name="Emerson D."/>
            <person name="Richardson P."/>
        </authorList>
    </citation>
    <scope>NUCLEOTIDE SEQUENCE [LARGE SCALE GENOMIC DNA]</scope>
    <source>
        <strain evidence="4">ATCC 51168 / LMG 8142 / SP-6</strain>
    </source>
</reference>
<keyword evidence="4" id="KW-1185">Reference proteome</keyword>
<protein>
    <submittedName>
        <fullName evidence="3">Peptidase M15A</fullName>
    </submittedName>
</protein>